<dbReference type="AlphaFoldDB" id="A0A2T3MWN4"/>
<organism evidence="2 3">
    <name type="scientific">Photobacterium lipolyticum</name>
    <dbReference type="NCBI Taxonomy" id="266810"/>
    <lineage>
        <taxon>Bacteria</taxon>
        <taxon>Pseudomonadati</taxon>
        <taxon>Pseudomonadota</taxon>
        <taxon>Gammaproteobacteria</taxon>
        <taxon>Vibrionales</taxon>
        <taxon>Vibrionaceae</taxon>
        <taxon>Photobacterium</taxon>
    </lineage>
</organism>
<sequence>MRHYEDNATTSAIISALCAEKNGSDDDIELSFYSSRVLMQDYTGLPALVDLAAMRDAVLRIDNQRELDHFNAGGVRCYIANRFALIQT</sequence>
<dbReference type="InterPro" id="IPR036008">
    <property type="entry name" value="Aconitase_4Fe-4S_dom"/>
</dbReference>
<evidence type="ECO:0000256" key="1">
    <source>
        <dbReference type="ARBA" id="ARBA00023004"/>
    </source>
</evidence>
<dbReference type="InterPro" id="IPR015931">
    <property type="entry name" value="Acnase/IPM_dHydase_lsu_aba_1/3"/>
</dbReference>
<evidence type="ECO:0000313" key="3">
    <source>
        <dbReference type="Proteomes" id="UP000240904"/>
    </source>
</evidence>
<reference evidence="2 3" key="1">
    <citation type="submission" date="2018-03" db="EMBL/GenBank/DDBJ databases">
        <title>Whole genome sequencing of Histamine producing bacteria.</title>
        <authorList>
            <person name="Butler K."/>
        </authorList>
    </citation>
    <scope>NUCLEOTIDE SEQUENCE [LARGE SCALE GENOMIC DNA]</scope>
    <source>
        <strain evidence="2 3">DSM 16190</strain>
    </source>
</reference>
<evidence type="ECO:0000313" key="2">
    <source>
        <dbReference type="EMBL" id="PSW04379.1"/>
    </source>
</evidence>
<dbReference type="Gene3D" id="3.30.499.10">
    <property type="entry name" value="Aconitase, domain 3"/>
    <property type="match status" value="1"/>
</dbReference>
<dbReference type="SUPFAM" id="SSF53732">
    <property type="entry name" value="Aconitase iron-sulfur domain"/>
    <property type="match status" value="1"/>
</dbReference>
<name>A0A2T3MWN4_9GAMM</name>
<dbReference type="Proteomes" id="UP000240904">
    <property type="component" value="Unassembled WGS sequence"/>
</dbReference>
<keyword evidence="3" id="KW-1185">Reference proteome</keyword>
<keyword evidence="1" id="KW-0408">Iron</keyword>
<dbReference type="RefSeq" id="WP_107283908.1">
    <property type="nucleotide sequence ID" value="NZ_PYMC01000009.1"/>
</dbReference>
<protein>
    <submittedName>
        <fullName evidence="2">Uncharacterized protein</fullName>
    </submittedName>
</protein>
<gene>
    <name evidence="2" type="ORF">C9I89_13730</name>
</gene>
<dbReference type="EMBL" id="PYMC01000009">
    <property type="protein sequence ID" value="PSW04379.1"/>
    <property type="molecule type" value="Genomic_DNA"/>
</dbReference>
<dbReference type="OrthoDB" id="9764318at2"/>
<accession>A0A2T3MWN4</accession>
<comment type="caution">
    <text evidence="2">The sequence shown here is derived from an EMBL/GenBank/DDBJ whole genome shotgun (WGS) entry which is preliminary data.</text>
</comment>
<proteinExistence type="predicted"/>